<proteinExistence type="predicted"/>
<keyword evidence="3" id="KW-1185">Reference proteome</keyword>
<dbReference type="EMBL" id="CAVLEF010000279">
    <property type="protein sequence ID" value="CAK1554883.1"/>
    <property type="molecule type" value="Genomic_DNA"/>
</dbReference>
<accession>A0AAV1K2S7</accession>
<sequence length="81" mass="9575">MTLKVVKLSPSAGTSSEVRKNPFNDQTGLNEDYSVFFEVDMFKSATYPETMVRWFQTRIYEVKMRYITMPESERDSESRFL</sequence>
<dbReference type="Proteomes" id="UP001497472">
    <property type="component" value="Unassembled WGS sequence"/>
</dbReference>
<reference evidence="2 3" key="1">
    <citation type="submission" date="2023-11" db="EMBL/GenBank/DDBJ databases">
        <authorList>
            <person name="Okamura Y."/>
        </authorList>
    </citation>
    <scope>NUCLEOTIDE SEQUENCE [LARGE SCALE GENOMIC DNA]</scope>
</reference>
<evidence type="ECO:0000313" key="2">
    <source>
        <dbReference type="EMBL" id="CAK1554883.1"/>
    </source>
</evidence>
<evidence type="ECO:0000256" key="1">
    <source>
        <dbReference type="SAM" id="MobiDB-lite"/>
    </source>
</evidence>
<evidence type="ECO:0000313" key="3">
    <source>
        <dbReference type="Proteomes" id="UP001497472"/>
    </source>
</evidence>
<dbReference type="AlphaFoldDB" id="A0AAV1K2S7"/>
<name>A0AAV1K2S7_9NEOP</name>
<feature type="region of interest" description="Disordered" evidence="1">
    <location>
        <begin position="1"/>
        <end position="24"/>
    </location>
</feature>
<comment type="caution">
    <text evidence="2">The sequence shown here is derived from an EMBL/GenBank/DDBJ whole genome shotgun (WGS) entry which is preliminary data.</text>
</comment>
<protein>
    <submittedName>
        <fullName evidence="2">Uncharacterized protein</fullName>
    </submittedName>
</protein>
<gene>
    <name evidence="2" type="ORF">LNINA_LOCUS13740</name>
</gene>
<organism evidence="2 3">
    <name type="scientific">Leptosia nina</name>
    <dbReference type="NCBI Taxonomy" id="320188"/>
    <lineage>
        <taxon>Eukaryota</taxon>
        <taxon>Metazoa</taxon>
        <taxon>Ecdysozoa</taxon>
        <taxon>Arthropoda</taxon>
        <taxon>Hexapoda</taxon>
        <taxon>Insecta</taxon>
        <taxon>Pterygota</taxon>
        <taxon>Neoptera</taxon>
        <taxon>Endopterygota</taxon>
        <taxon>Lepidoptera</taxon>
        <taxon>Glossata</taxon>
        <taxon>Ditrysia</taxon>
        <taxon>Papilionoidea</taxon>
        <taxon>Pieridae</taxon>
        <taxon>Pierinae</taxon>
        <taxon>Leptosia</taxon>
    </lineage>
</organism>